<keyword evidence="2" id="KW-0238">DNA-binding</keyword>
<dbReference type="AlphaFoldDB" id="A0A6L3W6A2"/>
<name>A0A6L3W6A2_9ACTN</name>
<feature type="region of interest" description="Disordered" evidence="4">
    <location>
        <begin position="1"/>
        <end position="24"/>
    </location>
</feature>
<dbReference type="OrthoDB" id="3232242at2"/>
<organism evidence="6 7">
    <name type="scientific">Actinomadura montaniterrae</name>
    <dbReference type="NCBI Taxonomy" id="1803903"/>
    <lineage>
        <taxon>Bacteria</taxon>
        <taxon>Bacillati</taxon>
        <taxon>Actinomycetota</taxon>
        <taxon>Actinomycetes</taxon>
        <taxon>Streptosporangiales</taxon>
        <taxon>Thermomonosporaceae</taxon>
        <taxon>Actinomadura</taxon>
    </lineage>
</organism>
<proteinExistence type="predicted"/>
<dbReference type="Proteomes" id="UP000483004">
    <property type="component" value="Unassembled WGS sequence"/>
</dbReference>
<dbReference type="PANTHER" id="PTHR43537">
    <property type="entry name" value="TRANSCRIPTIONAL REGULATOR, GNTR FAMILY"/>
    <property type="match status" value="1"/>
</dbReference>
<evidence type="ECO:0000256" key="1">
    <source>
        <dbReference type="ARBA" id="ARBA00023015"/>
    </source>
</evidence>
<dbReference type="InterPro" id="IPR000524">
    <property type="entry name" value="Tscrpt_reg_HTH_GntR"/>
</dbReference>
<comment type="caution">
    <text evidence="6">The sequence shown here is derived from an EMBL/GenBank/DDBJ whole genome shotgun (WGS) entry which is preliminary data.</text>
</comment>
<evidence type="ECO:0000259" key="5">
    <source>
        <dbReference type="PROSITE" id="PS50949"/>
    </source>
</evidence>
<keyword evidence="1" id="KW-0805">Transcription regulation</keyword>
<dbReference type="SUPFAM" id="SSF46785">
    <property type="entry name" value="Winged helix' DNA-binding domain"/>
    <property type="match status" value="1"/>
</dbReference>
<dbReference type="PANTHER" id="PTHR43537:SF5">
    <property type="entry name" value="UXU OPERON TRANSCRIPTIONAL REGULATOR"/>
    <property type="match status" value="1"/>
</dbReference>
<dbReference type="SMART" id="SM00895">
    <property type="entry name" value="FCD"/>
    <property type="match status" value="1"/>
</dbReference>
<accession>A0A6L3W6A2</accession>
<dbReference type="SUPFAM" id="SSF48008">
    <property type="entry name" value="GntR ligand-binding domain-like"/>
    <property type="match status" value="1"/>
</dbReference>
<dbReference type="InterPro" id="IPR011711">
    <property type="entry name" value="GntR_C"/>
</dbReference>
<dbReference type="Pfam" id="PF07729">
    <property type="entry name" value="FCD"/>
    <property type="match status" value="1"/>
</dbReference>
<gene>
    <name evidence="6" type="ORF">F9B16_01390</name>
</gene>
<evidence type="ECO:0000256" key="2">
    <source>
        <dbReference type="ARBA" id="ARBA00023125"/>
    </source>
</evidence>
<evidence type="ECO:0000313" key="7">
    <source>
        <dbReference type="Proteomes" id="UP000483004"/>
    </source>
</evidence>
<dbReference type="InterPro" id="IPR036388">
    <property type="entry name" value="WH-like_DNA-bd_sf"/>
</dbReference>
<dbReference type="GO" id="GO:0003677">
    <property type="term" value="F:DNA binding"/>
    <property type="evidence" value="ECO:0007669"/>
    <property type="project" value="UniProtKB-KW"/>
</dbReference>
<dbReference type="EMBL" id="WBMR01000002">
    <property type="protein sequence ID" value="KAB2389928.1"/>
    <property type="molecule type" value="Genomic_DNA"/>
</dbReference>
<dbReference type="InterPro" id="IPR008920">
    <property type="entry name" value="TF_FadR/GntR_C"/>
</dbReference>
<reference evidence="6 7" key="1">
    <citation type="submission" date="2019-09" db="EMBL/GenBank/DDBJ databases">
        <title>Actinomadura physcomitrii sp. nov., a novel actinomycete isolated from moss [Physcomitrium sphaericum (Ludw) Fuernr].</title>
        <authorList>
            <person name="Liu C."/>
            <person name="Zhuang X."/>
        </authorList>
    </citation>
    <scope>NUCLEOTIDE SEQUENCE [LARGE SCALE GENOMIC DNA]</scope>
    <source>
        <strain evidence="6 7">CYP1-1B</strain>
    </source>
</reference>
<evidence type="ECO:0000256" key="4">
    <source>
        <dbReference type="SAM" id="MobiDB-lite"/>
    </source>
</evidence>
<dbReference type="Gene3D" id="1.20.120.530">
    <property type="entry name" value="GntR ligand-binding domain-like"/>
    <property type="match status" value="1"/>
</dbReference>
<keyword evidence="3" id="KW-0804">Transcription</keyword>
<dbReference type="InterPro" id="IPR036390">
    <property type="entry name" value="WH_DNA-bd_sf"/>
</dbReference>
<feature type="domain" description="HTH gntR-type" evidence="5">
    <location>
        <begin position="16"/>
        <end position="88"/>
    </location>
</feature>
<dbReference type="Pfam" id="PF00392">
    <property type="entry name" value="GntR"/>
    <property type="match status" value="1"/>
</dbReference>
<evidence type="ECO:0000256" key="3">
    <source>
        <dbReference type="ARBA" id="ARBA00023163"/>
    </source>
</evidence>
<sequence>MTNSAEEDRVPVHADGTAGTGRAEQAADRIAELARAAEPGARLGTKGELRALCGVSVSTFNEALRLLQARGLVAVRPGPGGGLFAAEQSPMVRLGNSMLALDAEQTSVAEAIRIRDALDPLLIEDALWHASRADIGEMREILDDMGAAAAGEDATAFVHANWRLHARIAAVSPHVLLRSLYASLLDLIEAHTRSVQPDGERPLTPYLKERHELHAALVDAIAAHDREAAMRIIHDHRTTGSL</sequence>
<dbReference type="PROSITE" id="PS50949">
    <property type="entry name" value="HTH_GNTR"/>
    <property type="match status" value="1"/>
</dbReference>
<keyword evidence="7" id="KW-1185">Reference proteome</keyword>
<dbReference type="GO" id="GO:0003700">
    <property type="term" value="F:DNA-binding transcription factor activity"/>
    <property type="evidence" value="ECO:0007669"/>
    <property type="project" value="InterPro"/>
</dbReference>
<protein>
    <submittedName>
        <fullName evidence="6">FadR family transcriptional regulator</fullName>
    </submittedName>
</protein>
<dbReference type="Gene3D" id="1.10.10.10">
    <property type="entry name" value="Winged helix-like DNA-binding domain superfamily/Winged helix DNA-binding domain"/>
    <property type="match status" value="1"/>
</dbReference>
<evidence type="ECO:0000313" key="6">
    <source>
        <dbReference type="EMBL" id="KAB2389928.1"/>
    </source>
</evidence>
<dbReference type="RefSeq" id="WP_151537956.1">
    <property type="nucleotide sequence ID" value="NZ_WBMR01000002.1"/>
</dbReference>
<feature type="compositionally biased region" description="Basic and acidic residues" evidence="4">
    <location>
        <begin position="1"/>
        <end position="12"/>
    </location>
</feature>